<evidence type="ECO:0000313" key="1">
    <source>
        <dbReference type="EMBL" id="JAD51228.1"/>
    </source>
</evidence>
<organism evidence="1">
    <name type="scientific">Arundo donax</name>
    <name type="common">Giant reed</name>
    <name type="synonym">Donax arundinaceus</name>
    <dbReference type="NCBI Taxonomy" id="35708"/>
    <lineage>
        <taxon>Eukaryota</taxon>
        <taxon>Viridiplantae</taxon>
        <taxon>Streptophyta</taxon>
        <taxon>Embryophyta</taxon>
        <taxon>Tracheophyta</taxon>
        <taxon>Spermatophyta</taxon>
        <taxon>Magnoliopsida</taxon>
        <taxon>Liliopsida</taxon>
        <taxon>Poales</taxon>
        <taxon>Poaceae</taxon>
        <taxon>PACMAD clade</taxon>
        <taxon>Arundinoideae</taxon>
        <taxon>Arundineae</taxon>
        <taxon>Arundo</taxon>
    </lineage>
</organism>
<sequence>MVVDGGGSLLTCYRAISKEEVCISLVTIHH</sequence>
<name>A0A0A9AMY9_ARUDO</name>
<reference evidence="1" key="1">
    <citation type="submission" date="2014-09" db="EMBL/GenBank/DDBJ databases">
        <authorList>
            <person name="Magalhaes I.L.F."/>
            <person name="Oliveira U."/>
            <person name="Santos F.R."/>
            <person name="Vidigal T.H.D.A."/>
            <person name="Brescovit A.D."/>
            <person name="Santos A.J."/>
        </authorList>
    </citation>
    <scope>NUCLEOTIDE SEQUENCE</scope>
    <source>
        <tissue evidence="1">Shoot tissue taken approximately 20 cm above the soil surface</tissue>
    </source>
</reference>
<accession>A0A0A9AMY9</accession>
<dbReference type="AlphaFoldDB" id="A0A0A9AMY9"/>
<proteinExistence type="predicted"/>
<protein>
    <submittedName>
        <fullName evidence="1">Uncharacterized protein</fullName>
    </submittedName>
</protein>
<dbReference type="EMBL" id="GBRH01246667">
    <property type="protein sequence ID" value="JAD51228.1"/>
    <property type="molecule type" value="Transcribed_RNA"/>
</dbReference>
<reference evidence="1" key="2">
    <citation type="journal article" date="2015" name="Data Brief">
        <title>Shoot transcriptome of the giant reed, Arundo donax.</title>
        <authorList>
            <person name="Barrero R.A."/>
            <person name="Guerrero F.D."/>
            <person name="Moolhuijzen P."/>
            <person name="Goolsby J.A."/>
            <person name="Tidwell J."/>
            <person name="Bellgard S.E."/>
            <person name="Bellgard M.I."/>
        </authorList>
    </citation>
    <scope>NUCLEOTIDE SEQUENCE</scope>
    <source>
        <tissue evidence="1">Shoot tissue taken approximately 20 cm above the soil surface</tissue>
    </source>
</reference>